<feature type="region of interest" description="Disordered" evidence="1">
    <location>
        <begin position="616"/>
        <end position="643"/>
    </location>
</feature>
<keyword evidence="5" id="KW-1185">Reference proteome</keyword>
<evidence type="ECO:0000259" key="2">
    <source>
        <dbReference type="PROSITE" id="PS50994"/>
    </source>
</evidence>
<dbReference type="InterPro" id="IPR004189">
    <property type="entry name" value="Phage_Mu_transposase"/>
</dbReference>
<dbReference type="InterPro" id="IPR009057">
    <property type="entry name" value="Homeodomain-like_sf"/>
</dbReference>
<dbReference type="Gene3D" id="2.30.30.130">
    <property type="entry name" value="Transposase, Mu, C-terminal"/>
    <property type="match status" value="1"/>
</dbReference>
<comment type="caution">
    <text evidence="4">The sequence shown here is derived from an EMBL/GenBank/DDBJ whole genome shotgun (WGS) entry which is preliminary data.</text>
</comment>
<feature type="domain" description="HTH Mu-type" evidence="3">
    <location>
        <begin position="20"/>
        <end position="97"/>
    </location>
</feature>
<proteinExistence type="predicted"/>
<dbReference type="InterPro" id="IPR001584">
    <property type="entry name" value="Integrase_cat-core"/>
</dbReference>
<feature type="domain" description="Integrase catalytic" evidence="2">
    <location>
        <begin position="262"/>
        <end position="479"/>
    </location>
</feature>
<dbReference type="InterPro" id="IPR003314">
    <property type="entry name" value="Mu-type_HTH"/>
</dbReference>
<dbReference type="Gene3D" id="1.10.10.60">
    <property type="entry name" value="Homeodomain-like"/>
    <property type="match status" value="2"/>
</dbReference>
<evidence type="ECO:0000313" key="4">
    <source>
        <dbReference type="EMBL" id="MFD0946298.1"/>
    </source>
</evidence>
<dbReference type="InterPro" id="IPR015126">
    <property type="entry name" value="Mu_I-gamma"/>
</dbReference>
<dbReference type="Pfam" id="PF02914">
    <property type="entry name" value="DDE_2"/>
    <property type="match status" value="1"/>
</dbReference>
<reference evidence="5" key="1">
    <citation type="journal article" date="2019" name="Int. J. Syst. Evol. Microbiol.">
        <title>The Global Catalogue of Microorganisms (GCM) 10K type strain sequencing project: providing services to taxonomists for standard genome sequencing and annotation.</title>
        <authorList>
            <consortium name="The Broad Institute Genomics Platform"/>
            <consortium name="The Broad Institute Genome Sequencing Center for Infectious Disease"/>
            <person name="Wu L."/>
            <person name="Ma J."/>
        </authorList>
    </citation>
    <scope>NUCLEOTIDE SEQUENCE [LARGE SCALE GENOMIC DNA]</scope>
    <source>
        <strain evidence="5">CCUG 62982</strain>
    </source>
</reference>
<gene>
    <name evidence="4" type="ORF">ACFQ1E_08120</name>
</gene>
<dbReference type="InterPro" id="IPR009004">
    <property type="entry name" value="Transposase_Mu_C"/>
</dbReference>
<accession>A0ABW3H4I4</accession>
<evidence type="ECO:0000259" key="3">
    <source>
        <dbReference type="PROSITE" id="PS51702"/>
    </source>
</evidence>
<dbReference type="EMBL" id="JBHTJG010000003">
    <property type="protein sequence ID" value="MFD0946298.1"/>
    <property type="molecule type" value="Genomic_DNA"/>
</dbReference>
<dbReference type="InterPro" id="IPR036388">
    <property type="entry name" value="WH-like_DNA-bd_sf"/>
</dbReference>
<dbReference type="PROSITE" id="PS50994">
    <property type="entry name" value="INTEGRASE"/>
    <property type="match status" value="1"/>
</dbReference>
<name>A0ABW3H4I4_9SPHN</name>
<dbReference type="InterPro" id="IPR012337">
    <property type="entry name" value="RNaseH-like_sf"/>
</dbReference>
<dbReference type="SUPFAM" id="SSF50610">
    <property type="entry name" value="mu transposase, C-terminal domain"/>
    <property type="match status" value="1"/>
</dbReference>
<dbReference type="Pfam" id="PF09039">
    <property type="entry name" value="HTH_Tnp_Mu_2"/>
    <property type="match status" value="1"/>
</dbReference>
<organism evidence="4 5">
    <name type="scientific">Sphingomonas canadensis</name>
    <dbReference type="NCBI Taxonomy" id="1219257"/>
    <lineage>
        <taxon>Bacteria</taxon>
        <taxon>Pseudomonadati</taxon>
        <taxon>Pseudomonadota</taxon>
        <taxon>Alphaproteobacteria</taxon>
        <taxon>Sphingomonadales</taxon>
        <taxon>Sphingomonadaceae</taxon>
        <taxon>Sphingomonas</taxon>
    </lineage>
</organism>
<dbReference type="Proteomes" id="UP001596977">
    <property type="component" value="Unassembled WGS sequence"/>
</dbReference>
<dbReference type="SUPFAM" id="SSF46689">
    <property type="entry name" value="Homeodomain-like"/>
    <property type="match status" value="2"/>
</dbReference>
<dbReference type="Pfam" id="PF09299">
    <property type="entry name" value="Mu-transpos_C"/>
    <property type="match status" value="1"/>
</dbReference>
<dbReference type="SUPFAM" id="SSF46955">
    <property type="entry name" value="Putative DNA-binding domain"/>
    <property type="match status" value="1"/>
</dbReference>
<dbReference type="InterPro" id="IPR009061">
    <property type="entry name" value="DNA-bd_dom_put_sf"/>
</dbReference>
<dbReference type="InterPro" id="IPR015378">
    <property type="entry name" value="Transposase-like_Mu_C"/>
</dbReference>
<dbReference type="SUPFAM" id="SSF53098">
    <property type="entry name" value="Ribonuclease H-like"/>
    <property type="match status" value="1"/>
</dbReference>
<dbReference type="Gene3D" id="1.10.10.10">
    <property type="entry name" value="Winged helix-like DNA-binding domain superfamily/Winged helix DNA-binding domain"/>
    <property type="match status" value="1"/>
</dbReference>
<dbReference type="InterPro" id="IPR036397">
    <property type="entry name" value="RNaseH_sf"/>
</dbReference>
<sequence>MASRAADTDFCTANDAAPRDWFSAAELAQLALPGMPADKRAINRRAAEERWTARSGPDGALLVRPRQGARGGGVEYHASLLPPAALLELARRGLTGQRPAPAAAAQDGSWAWYETQGAAVHAEAERRLAIVNALELLTASGMTRTAAAADIARRHGVGKSTLWSWLSLVDGVAAHNRLPALAPRRGGGGQAAEIDPLLWTMYKSDVLRAEKPTLTSCYERVAAKAAEIGLSLPCEKTFSRRLRREVDPGILKLLREGEEALRRSVPANRRTVENLHAMEVVNIDGHKFDVWVVPPKGGKPIRPIMVAIQDVRSSKIVGWRLGETESTALARLAVGDMIREFGIPKRMTCDNGRSFASKWFTGGIANRFRFTVQEDEPTGLLTALGIDVNWAIPGRGQSKPIERAFRDLADRVSRAPECAGAYTGPNPMAKPHNYGSRAVAWEEFREHVARCVKAHNARLGRTGRDYAGRSFDQVFAATSVEIGRATAEHMRLAMLAHERVRVDRQTAEVRLFGNRYWAEAAHRLAGQLVTVRFDPDNLHGQVHLYDGPRYLLTADLIHDSPWGTAEDAKKSAKRVADYRRRMRDGAEAEQLLTAEELVALRPADPDDAPPMPDNLPIRPHRWRGNAAPAAKPARARPAEAAVPALPEQGSKVLSLFGRLRLDD</sequence>
<dbReference type="Gene3D" id="3.30.420.10">
    <property type="entry name" value="Ribonuclease H-like superfamily/Ribonuclease H"/>
    <property type="match status" value="1"/>
</dbReference>
<evidence type="ECO:0000256" key="1">
    <source>
        <dbReference type="SAM" id="MobiDB-lite"/>
    </source>
</evidence>
<evidence type="ECO:0000313" key="5">
    <source>
        <dbReference type="Proteomes" id="UP001596977"/>
    </source>
</evidence>
<dbReference type="RefSeq" id="WP_264943670.1">
    <property type="nucleotide sequence ID" value="NZ_JAPDRA010000003.1"/>
</dbReference>
<protein>
    <submittedName>
        <fullName evidence="4">Transposase domain-containing protein</fullName>
    </submittedName>
</protein>
<dbReference type="PROSITE" id="PS51702">
    <property type="entry name" value="HTH_MU"/>
    <property type="match status" value="1"/>
</dbReference>